<protein>
    <submittedName>
        <fullName evidence="8">Solute carrier family 29 member 3</fullName>
    </submittedName>
</protein>
<dbReference type="PANTHER" id="PTHR10332">
    <property type="entry name" value="EQUILIBRATIVE NUCLEOSIDE TRANSPORTER"/>
    <property type="match status" value="1"/>
</dbReference>
<evidence type="ECO:0000256" key="3">
    <source>
        <dbReference type="ARBA" id="ARBA00022448"/>
    </source>
</evidence>
<dbReference type="OMA" id="GSPWTTK"/>
<dbReference type="AlphaFoldDB" id="S4RLL7"/>
<organism evidence="8">
    <name type="scientific">Petromyzon marinus</name>
    <name type="common">Sea lamprey</name>
    <dbReference type="NCBI Taxonomy" id="7757"/>
    <lineage>
        <taxon>Eukaryota</taxon>
        <taxon>Metazoa</taxon>
        <taxon>Chordata</taxon>
        <taxon>Craniata</taxon>
        <taxon>Vertebrata</taxon>
        <taxon>Cyclostomata</taxon>
        <taxon>Hyperoartia</taxon>
        <taxon>Petromyzontiformes</taxon>
        <taxon>Petromyzontidae</taxon>
        <taxon>Petromyzon</taxon>
    </lineage>
</organism>
<dbReference type="GO" id="GO:0005886">
    <property type="term" value="C:plasma membrane"/>
    <property type="evidence" value="ECO:0007669"/>
    <property type="project" value="TreeGrafter"/>
</dbReference>
<keyword evidence="3" id="KW-0813">Transport</keyword>
<feature type="transmembrane region" description="Helical" evidence="7">
    <location>
        <begin position="295"/>
        <end position="314"/>
    </location>
</feature>
<dbReference type="InterPro" id="IPR036259">
    <property type="entry name" value="MFS_trans_sf"/>
</dbReference>
<dbReference type="PIRSF" id="PIRSF016379">
    <property type="entry name" value="ENT"/>
    <property type="match status" value="1"/>
</dbReference>
<evidence type="ECO:0000256" key="1">
    <source>
        <dbReference type="ARBA" id="ARBA00004141"/>
    </source>
</evidence>
<feature type="transmembrane region" description="Helical" evidence="7">
    <location>
        <begin position="326"/>
        <end position="347"/>
    </location>
</feature>
<feature type="transmembrane region" description="Helical" evidence="7">
    <location>
        <begin position="31"/>
        <end position="51"/>
    </location>
</feature>
<dbReference type="HOGENOM" id="CLU_021611_6_1_1"/>
<feature type="transmembrane region" description="Helical" evidence="7">
    <location>
        <begin position="99"/>
        <end position="122"/>
    </location>
</feature>
<feature type="transmembrane region" description="Helical" evidence="7">
    <location>
        <begin position="367"/>
        <end position="390"/>
    </location>
</feature>
<dbReference type="Pfam" id="PF01733">
    <property type="entry name" value="Nucleoside_tran"/>
    <property type="match status" value="1"/>
</dbReference>
<dbReference type="InterPro" id="IPR002259">
    <property type="entry name" value="Eqnu_transpt"/>
</dbReference>
<dbReference type="PANTHER" id="PTHR10332:SF17">
    <property type="entry name" value="EQUILIBRATIVE NUCLEOSIDE TRANSPORTER 3"/>
    <property type="match status" value="1"/>
</dbReference>
<feature type="transmembrane region" description="Helical" evidence="7">
    <location>
        <begin position="6"/>
        <end position="24"/>
    </location>
</feature>
<evidence type="ECO:0000256" key="5">
    <source>
        <dbReference type="ARBA" id="ARBA00022989"/>
    </source>
</evidence>
<evidence type="ECO:0000256" key="6">
    <source>
        <dbReference type="ARBA" id="ARBA00023136"/>
    </source>
</evidence>
<sequence>FESYLSIASTVPNVFVSVLNVLLIHKLSANVRVLSSLATMLLIFAVTAALVKVDTSTWLSGFFGVTMTCVVVVNSATAVFLGSLYGLAALFPAKYPQAFITGQAMGGTLSVLASIVDIAAAGDVTDSALAYFLTADIYVLVCIVIYLRLCKLPFARYHISYEAPPSINYDARDAASVQSDSDEPYPADTDVLMAPAYTHAPRQQEQHQQQRSFPPVRAILRETRWLCLCVFFCFYVSMILFPPVLANIVPTSVSPESVWAKKYFVPVAIFLVYNLGDLVGRVTAGWLRWPAPESWLMPALVFLRTAFLPLFAFCNYQPRRHTSTLLLANDAVPVVLTALLGVTNGHLGSTALTFAPRVVPAEMAEATGAVMTFFLSLGLAAGALSSNIFMRFI</sequence>
<evidence type="ECO:0000256" key="4">
    <source>
        <dbReference type="ARBA" id="ARBA00022692"/>
    </source>
</evidence>
<dbReference type="PRINTS" id="PR01130">
    <property type="entry name" value="DERENTRNSPRT"/>
</dbReference>
<keyword evidence="5 7" id="KW-1133">Transmembrane helix</keyword>
<proteinExistence type="inferred from homology"/>
<dbReference type="GeneTree" id="ENSGT00950000182898"/>
<dbReference type="Ensembl" id="ENSPMAT00000006132.1">
    <property type="protein sequence ID" value="ENSPMAP00000006103.1"/>
    <property type="gene ID" value="ENSPMAG00000005543.1"/>
</dbReference>
<evidence type="ECO:0000256" key="7">
    <source>
        <dbReference type="SAM" id="Phobius"/>
    </source>
</evidence>
<feature type="transmembrane region" description="Helical" evidence="7">
    <location>
        <begin position="128"/>
        <end position="147"/>
    </location>
</feature>
<dbReference type="SUPFAM" id="SSF103473">
    <property type="entry name" value="MFS general substrate transporter"/>
    <property type="match status" value="1"/>
</dbReference>
<dbReference type="Gene3D" id="1.20.1250.20">
    <property type="entry name" value="MFS general substrate transporter like domains"/>
    <property type="match status" value="1"/>
</dbReference>
<dbReference type="GO" id="GO:0005794">
    <property type="term" value="C:Golgi apparatus"/>
    <property type="evidence" value="ECO:0007669"/>
    <property type="project" value="TreeGrafter"/>
</dbReference>
<keyword evidence="6 7" id="KW-0472">Membrane</keyword>
<feature type="transmembrane region" description="Helical" evidence="7">
    <location>
        <begin position="225"/>
        <end position="245"/>
    </location>
</feature>
<accession>S4RLL7</accession>
<comment type="similarity">
    <text evidence="2">Belongs to the SLC29A/ENT transporter (TC 2.A.57) family.</text>
</comment>
<name>S4RLL7_PETMA</name>
<comment type="subcellular location">
    <subcellularLocation>
        <location evidence="1">Membrane</location>
        <topology evidence="1">Multi-pass membrane protein</topology>
    </subcellularLocation>
</comment>
<evidence type="ECO:0000256" key="2">
    <source>
        <dbReference type="ARBA" id="ARBA00007965"/>
    </source>
</evidence>
<evidence type="ECO:0000313" key="8">
    <source>
        <dbReference type="Ensembl" id="ENSPMAP00000006103.1"/>
    </source>
</evidence>
<feature type="transmembrane region" description="Helical" evidence="7">
    <location>
        <begin position="63"/>
        <end position="87"/>
    </location>
</feature>
<reference evidence="8" key="2">
    <citation type="submission" date="2025-09" db="UniProtKB">
        <authorList>
            <consortium name="Ensembl"/>
        </authorList>
    </citation>
    <scope>IDENTIFICATION</scope>
</reference>
<keyword evidence="4 7" id="KW-0812">Transmembrane</keyword>
<reference evidence="8" key="1">
    <citation type="submission" date="2025-08" db="UniProtKB">
        <authorList>
            <consortium name="Ensembl"/>
        </authorList>
    </citation>
    <scope>IDENTIFICATION</scope>
</reference>
<dbReference type="GO" id="GO:0005337">
    <property type="term" value="F:nucleoside transmembrane transporter activity"/>
    <property type="evidence" value="ECO:0007669"/>
    <property type="project" value="InterPro"/>
</dbReference>